<name>A0ABS0GMS6_9VIBR</name>
<organism evidence="1 2">
    <name type="scientific">Vibrio nitrifigilis</name>
    <dbReference type="NCBI Taxonomy" id="2789781"/>
    <lineage>
        <taxon>Bacteria</taxon>
        <taxon>Pseudomonadati</taxon>
        <taxon>Pseudomonadota</taxon>
        <taxon>Gammaproteobacteria</taxon>
        <taxon>Vibrionales</taxon>
        <taxon>Vibrionaceae</taxon>
        <taxon>Vibrio</taxon>
    </lineage>
</organism>
<proteinExistence type="predicted"/>
<reference evidence="1 2" key="1">
    <citation type="submission" date="2020-11" db="EMBL/GenBank/DDBJ databases">
        <title>Vibrio nitrifigilis sp. nov., a marine nitrogen-fixing bacterium isolated from the lagoon sediment of an islet inside an atoll.</title>
        <authorList>
            <person name="Wang L.-T."/>
            <person name="Shieh W.Y."/>
        </authorList>
    </citation>
    <scope>NUCLEOTIDE SEQUENCE [LARGE SCALE GENOMIC DNA]</scope>
    <source>
        <strain evidence="1 2">NFV-1</strain>
    </source>
</reference>
<comment type="caution">
    <text evidence="1">The sequence shown here is derived from an EMBL/GenBank/DDBJ whole genome shotgun (WGS) entry which is preliminary data.</text>
</comment>
<dbReference type="Proteomes" id="UP000597206">
    <property type="component" value="Unassembled WGS sequence"/>
</dbReference>
<keyword evidence="2" id="KW-1185">Reference proteome</keyword>
<evidence type="ECO:0000313" key="2">
    <source>
        <dbReference type="Proteomes" id="UP000597206"/>
    </source>
</evidence>
<dbReference type="EMBL" id="JADPMR010000005">
    <property type="protein sequence ID" value="MBF9003605.1"/>
    <property type="molecule type" value="Genomic_DNA"/>
</dbReference>
<dbReference type="RefSeq" id="WP_196125777.1">
    <property type="nucleotide sequence ID" value="NZ_JADPMR010000005.1"/>
</dbReference>
<protein>
    <submittedName>
        <fullName evidence="1">Uncharacterized protein</fullName>
    </submittedName>
</protein>
<gene>
    <name evidence="1" type="ORF">I1A42_24295</name>
</gene>
<accession>A0ABS0GMS6</accession>
<evidence type="ECO:0000313" key="1">
    <source>
        <dbReference type="EMBL" id="MBF9003605.1"/>
    </source>
</evidence>
<sequence>MTFKNPHTYQNRVISLLNDPELKFIIEEVPQAVEQSLDGMKQVNSIVKAMKSFTNPSEERR</sequence>